<accession>A0A7T8BBV6</accession>
<feature type="transmembrane region" description="Helical" evidence="13">
    <location>
        <begin position="454"/>
        <end position="474"/>
    </location>
</feature>
<keyword evidence="4" id="KW-1003">Cell membrane</keyword>
<dbReference type="AlphaFoldDB" id="A0A7T8BBV6"/>
<evidence type="ECO:0000256" key="9">
    <source>
        <dbReference type="ARBA" id="ARBA00022989"/>
    </source>
</evidence>
<evidence type="ECO:0000256" key="13">
    <source>
        <dbReference type="SAM" id="Phobius"/>
    </source>
</evidence>
<feature type="binding site" evidence="12">
    <location>
        <position position="220"/>
    </location>
    <ligand>
        <name>K(+)</name>
        <dbReference type="ChEBI" id="CHEBI:29103"/>
    </ligand>
</feature>
<feature type="transmembrane region" description="Helical" evidence="13">
    <location>
        <begin position="36"/>
        <end position="58"/>
    </location>
</feature>
<keyword evidence="9 13" id="KW-1133">Transmembrane helix</keyword>
<organism evidence="14 15">
    <name type="scientific">Breznakiella homolactica</name>
    <dbReference type="NCBI Taxonomy" id="2798577"/>
    <lineage>
        <taxon>Bacteria</taxon>
        <taxon>Pseudomonadati</taxon>
        <taxon>Spirochaetota</taxon>
        <taxon>Spirochaetia</taxon>
        <taxon>Spirochaetales</taxon>
        <taxon>Breznakiellaceae</taxon>
        <taxon>Breznakiella</taxon>
    </lineage>
</organism>
<protein>
    <submittedName>
        <fullName evidence="14">TrkH family potassium uptake protein</fullName>
    </submittedName>
</protein>
<keyword evidence="12" id="KW-0479">Metal-binding</keyword>
<feature type="binding site" evidence="12">
    <location>
        <position position="431"/>
    </location>
    <ligand>
        <name>K(+)</name>
        <dbReference type="ChEBI" id="CHEBI:29103"/>
    </ligand>
</feature>
<name>A0A7T8BBV6_9SPIR</name>
<dbReference type="PIRSF" id="PIRSF006247">
    <property type="entry name" value="TrkH"/>
    <property type="match status" value="1"/>
</dbReference>
<evidence type="ECO:0000256" key="5">
    <source>
        <dbReference type="ARBA" id="ARBA00022519"/>
    </source>
</evidence>
<dbReference type="GO" id="GO:0046872">
    <property type="term" value="F:metal ion binding"/>
    <property type="evidence" value="ECO:0007669"/>
    <property type="project" value="UniProtKB-KW"/>
</dbReference>
<feature type="binding site" evidence="12">
    <location>
        <position position="315"/>
    </location>
    <ligand>
        <name>K(+)</name>
        <dbReference type="ChEBI" id="CHEBI:29103"/>
    </ligand>
</feature>
<dbReference type="GO" id="GO:0015379">
    <property type="term" value="F:potassium:chloride symporter activity"/>
    <property type="evidence" value="ECO:0007669"/>
    <property type="project" value="InterPro"/>
</dbReference>
<feature type="binding site" evidence="12">
    <location>
        <position position="112"/>
    </location>
    <ligand>
        <name>K(+)</name>
        <dbReference type="ChEBI" id="CHEBI:29103"/>
    </ligand>
</feature>
<dbReference type="PANTHER" id="PTHR32024">
    <property type="entry name" value="TRK SYSTEM POTASSIUM UPTAKE PROTEIN TRKG-RELATED"/>
    <property type="match status" value="1"/>
</dbReference>
<evidence type="ECO:0000256" key="1">
    <source>
        <dbReference type="ARBA" id="ARBA00004429"/>
    </source>
</evidence>
<feature type="transmembrane region" description="Helical" evidence="13">
    <location>
        <begin position="389"/>
        <end position="412"/>
    </location>
</feature>
<evidence type="ECO:0000256" key="4">
    <source>
        <dbReference type="ARBA" id="ARBA00022475"/>
    </source>
</evidence>
<dbReference type="Proteomes" id="UP000595917">
    <property type="component" value="Chromosome"/>
</dbReference>
<feature type="transmembrane region" description="Helical" evidence="13">
    <location>
        <begin position="277"/>
        <end position="297"/>
    </location>
</feature>
<dbReference type="EMBL" id="CP067089">
    <property type="protein sequence ID" value="QQO09603.1"/>
    <property type="molecule type" value="Genomic_DNA"/>
</dbReference>
<evidence type="ECO:0000313" key="14">
    <source>
        <dbReference type="EMBL" id="QQO09603.1"/>
    </source>
</evidence>
<dbReference type="InterPro" id="IPR003445">
    <property type="entry name" value="Cat_transpt"/>
</dbReference>
<feature type="transmembrane region" description="Helical" evidence="13">
    <location>
        <begin position="236"/>
        <end position="256"/>
    </location>
</feature>
<dbReference type="RefSeq" id="WP_215626906.1">
    <property type="nucleotide sequence ID" value="NZ_CP067089.2"/>
</dbReference>
<comment type="similarity">
    <text evidence="2">Belongs to the TrkH potassium transport family.</text>
</comment>
<evidence type="ECO:0000256" key="3">
    <source>
        <dbReference type="ARBA" id="ARBA00022448"/>
    </source>
</evidence>
<keyword evidence="10" id="KW-0406">Ion transport</keyword>
<evidence type="ECO:0000256" key="11">
    <source>
        <dbReference type="ARBA" id="ARBA00023136"/>
    </source>
</evidence>
<feature type="binding site" evidence="12">
    <location>
        <position position="111"/>
    </location>
    <ligand>
        <name>K(+)</name>
        <dbReference type="ChEBI" id="CHEBI:29103"/>
    </ligand>
</feature>
<keyword evidence="15" id="KW-1185">Reference proteome</keyword>
<feature type="transmembrane region" description="Helical" evidence="13">
    <location>
        <begin position="183"/>
        <end position="204"/>
    </location>
</feature>
<keyword evidence="8 12" id="KW-0630">Potassium</keyword>
<evidence type="ECO:0000256" key="7">
    <source>
        <dbReference type="ARBA" id="ARBA00022692"/>
    </source>
</evidence>
<keyword evidence="5" id="KW-0997">Cell inner membrane</keyword>
<feature type="transmembrane region" description="Helical" evidence="13">
    <location>
        <begin position="70"/>
        <end position="91"/>
    </location>
</feature>
<evidence type="ECO:0000256" key="2">
    <source>
        <dbReference type="ARBA" id="ARBA00009137"/>
    </source>
</evidence>
<reference evidence="14" key="1">
    <citation type="submission" date="2021-01" db="EMBL/GenBank/DDBJ databases">
        <title>Description of Breznakiella homolactica.</title>
        <authorList>
            <person name="Song Y."/>
            <person name="Brune A."/>
        </authorList>
    </citation>
    <scope>NUCLEOTIDE SEQUENCE</scope>
    <source>
        <strain evidence="14">RmG30</strain>
    </source>
</reference>
<feature type="transmembrane region" description="Helical" evidence="13">
    <location>
        <begin position="328"/>
        <end position="350"/>
    </location>
</feature>
<keyword evidence="6" id="KW-0633">Potassium transport</keyword>
<dbReference type="Pfam" id="PF02386">
    <property type="entry name" value="TrkH"/>
    <property type="match status" value="1"/>
</dbReference>
<feature type="transmembrane region" description="Helical" evidence="13">
    <location>
        <begin position="7"/>
        <end position="30"/>
    </location>
</feature>
<gene>
    <name evidence="14" type="ORF">JFL75_01405</name>
</gene>
<evidence type="ECO:0000256" key="8">
    <source>
        <dbReference type="ARBA" id="ARBA00022958"/>
    </source>
</evidence>
<dbReference type="PANTHER" id="PTHR32024:SF2">
    <property type="entry name" value="TRK SYSTEM POTASSIUM UPTAKE PROTEIN TRKG-RELATED"/>
    <property type="match status" value="1"/>
</dbReference>
<evidence type="ECO:0000256" key="10">
    <source>
        <dbReference type="ARBA" id="ARBA00023065"/>
    </source>
</evidence>
<feature type="transmembrane region" description="Helical" evidence="13">
    <location>
        <begin position="136"/>
        <end position="162"/>
    </location>
</feature>
<keyword evidence="11 13" id="KW-0472">Membrane</keyword>
<comment type="subcellular location">
    <subcellularLocation>
        <location evidence="1">Cell inner membrane</location>
        <topology evidence="1">Multi-pass membrane protein</topology>
    </subcellularLocation>
</comment>
<dbReference type="KEGG" id="bhc:JFL75_01405"/>
<keyword evidence="3" id="KW-0813">Transport</keyword>
<dbReference type="GO" id="GO:0005886">
    <property type="term" value="C:plasma membrane"/>
    <property type="evidence" value="ECO:0007669"/>
    <property type="project" value="UniProtKB-SubCell"/>
</dbReference>
<dbReference type="InterPro" id="IPR004772">
    <property type="entry name" value="TrkH"/>
</dbReference>
<sequence length="481" mass="51872">MKTGVFIRILLILLAVVAAAMVFPLIIAAASGESRMVLAFLIPAGTAVIAAVPAAVKIRKQKISFSVSDGFLLVFLAWALIGVFGAVPYMLSGLFGGFTDAVFESVSGFTTTGATVIGDIEAMPRSLLFWRGMTHWLGGMGIVVLTVALLPLLGVGGARMFQAESPGPENDKVTPKVTETAKILWFFYIILTAAQFLLLLAGGMDWFDASVHAFSTMATGGFSTRNSSIAAYNSPWIEWVCTVFMVLAGFNFILYYRLLKGKFRDVLNNTEAKAYCLILLTAVTIITLSILPGAASFGEALRQASFHAASILTTTGFAVTDHNLWPSLAQAVLFLLMFVGGCSGSTAGGIKVIRQVVLFKQAGNEMKKLIYPKGVFSIKLNKKEGRKHVVYGVAGFVFLYLVLVLAVTVFTATAGTDIFSSLNAALITVGNIGLGLGRTGPAYTFGDFPGYLKWVFSFAMIAGRLELWTVFVFFSRDYWRR</sequence>
<proteinExistence type="inferred from homology"/>
<evidence type="ECO:0000256" key="6">
    <source>
        <dbReference type="ARBA" id="ARBA00022538"/>
    </source>
</evidence>
<evidence type="ECO:0000256" key="12">
    <source>
        <dbReference type="PIRSR" id="PIRSR006247-1"/>
    </source>
</evidence>
<feature type="binding site" evidence="12">
    <location>
        <position position="314"/>
    </location>
    <ligand>
        <name>K(+)</name>
        <dbReference type="ChEBI" id="CHEBI:29103"/>
    </ligand>
</feature>
<evidence type="ECO:0000313" key="15">
    <source>
        <dbReference type="Proteomes" id="UP000595917"/>
    </source>
</evidence>
<keyword evidence="7 13" id="KW-0812">Transmembrane</keyword>